<keyword evidence="2" id="KW-1185">Reference proteome</keyword>
<dbReference type="EMBL" id="LGRX02027794">
    <property type="protein sequence ID" value="KAK3248778.1"/>
    <property type="molecule type" value="Genomic_DNA"/>
</dbReference>
<evidence type="ECO:0000313" key="2">
    <source>
        <dbReference type="Proteomes" id="UP001190700"/>
    </source>
</evidence>
<dbReference type="AlphaFoldDB" id="A0AAE0C6S6"/>
<reference evidence="1 2" key="1">
    <citation type="journal article" date="2015" name="Genome Biol. Evol.">
        <title>Comparative Genomics of a Bacterivorous Green Alga Reveals Evolutionary Causalities and Consequences of Phago-Mixotrophic Mode of Nutrition.</title>
        <authorList>
            <person name="Burns J.A."/>
            <person name="Paasch A."/>
            <person name="Narechania A."/>
            <person name="Kim E."/>
        </authorList>
    </citation>
    <scope>NUCLEOTIDE SEQUENCE [LARGE SCALE GENOMIC DNA]</scope>
    <source>
        <strain evidence="1 2">PLY_AMNH</strain>
    </source>
</reference>
<name>A0AAE0C6S6_9CHLO</name>
<accession>A0AAE0C6S6</accession>
<proteinExistence type="predicted"/>
<organism evidence="1 2">
    <name type="scientific">Cymbomonas tetramitiformis</name>
    <dbReference type="NCBI Taxonomy" id="36881"/>
    <lineage>
        <taxon>Eukaryota</taxon>
        <taxon>Viridiplantae</taxon>
        <taxon>Chlorophyta</taxon>
        <taxon>Pyramimonadophyceae</taxon>
        <taxon>Pyramimonadales</taxon>
        <taxon>Pyramimonadaceae</taxon>
        <taxon>Cymbomonas</taxon>
    </lineage>
</organism>
<protein>
    <submittedName>
        <fullName evidence="1">Uncharacterized protein</fullName>
    </submittedName>
</protein>
<evidence type="ECO:0000313" key="1">
    <source>
        <dbReference type="EMBL" id="KAK3248778.1"/>
    </source>
</evidence>
<comment type="caution">
    <text evidence="1">The sequence shown here is derived from an EMBL/GenBank/DDBJ whole genome shotgun (WGS) entry which is preliminary data.</text>
</comment>
<sequence>MLAENLDMQVHINQNHPDDLLLDMQRTSGRVDSLQQTEIEEADLADHFEEILIANDLVDLAMAETFDE</sequence>
<dbReference type="Proteomes" id="UP001190700">
    <property type="component" value="Unassembled WGS sequence"/>
</dbReference>
<gene>
    <name evidence="1" type="ORF">CYMTET_41778</name>
</gene>